<dbReference type="Pfam" id="PF04614">
    <property type="entry name" value="Pex19"/>
    <property type="match status" value="1"/>
</dbReference>
<dbReference type="Proteomes" id="UP000249464">
    <property type="component" value="Unassembled WGS sequence"/>
</dbReference>
<feature type="region of interest" description="Disordered" evidence="1">
    <location>
        <begin position="55"/>
        <end position="77"/>
    </location>
</feature>
<evidence type="ECO:0000256" key="1">
    <source>
        <dbReference type="SAM" id="MobiDB-lite"/>
    </source>
</evidence>
<accession>A0A2X0MQU0</accession>
<feature type="compositionally biased region" description="Basic and acidic residues" evidence="1">
    <location>
        <begin position="347"/>
        <end position="368"/>
    </location>
</feature>
<name>A0A2X0MQU0_9BASI</name>
<dbReference type="PANTHER" id="PTHR12774:SF2">
    <property type="entry name" value="PEROXISOMAL BIOGENESIS FACTOR 19"/>
    <property type="match status" value="1"/>
</dbReference>
<dbReference type="AlphaFoldDB" id="A0A2X0MQU0"/>
<feature type="compositionally biased region" description="Low complexity" evidence="1">
    <location>
        <begin position="213"/>
        <end position="229"/>
    </location>
</feature>
<keyword evidence="3" id="KW-1185">Reference proteome</keyword>
<feature type="compositionally biased region" description="Low complexity" evidence="1">
    <location>
        <begin position="55"/>
        <end position="72"/>
    </location>
</feature>
<evidence type="ECO:0000313" key="2">
    <source>
        <dbReference type="EMBL" id="SGY46696.1"/>
    </source>
</evidence>
<evidence type="ECO:0000313" key="3">
    <source>
        <dbReference type="Proteomes" id="UP000249464"/>
    </source>
</evidence>
<feature type="region of interest" description="Disordered" evidence="1">
    <location>
        <begin position="146"/>
        <end position="171"/>
    </location>
</feature>
<proteinExistence type="predicted"/>
<feature type="region of interest" description="Disordered" evidence="1">
    <location>
        <begin position="185"/>
        <end position="231"/>
    </location>
</feature>
<dbReference type="PROSITE" id="PS51257">
    <property type="entry name" value="PROKAR_LIPOPROTEIN"/>
    <property type="match status" value="1"/>
</dbReference>
<dbReference type="STRING" id="796604.A0A2X0MQU0"/>
<organism evidence="2 3">
    <name type="scientific">Microbotryum silenes-dioicae</name>
    <dbReference type="NCBI Taxonomy" id="796604"/>
    <lineage>
        <taxon>Eukaryota</taxon>
        <taxon>Fungi</taxon>
        <taxon>Dikarya</taxon>
        <taxon>Basidiomycota</taxon>
        <taxon>Pucciniomycotina</taxon>
        <taxon>Microbotryomycetes</taxon>
        <taxon>Microbotryales</taxon>
        <taxon>Microbotryaceae</taxon>
        <taxon>Microbotryum</taxon>
    </lineage>
</organism>
<dbReference type="GO" id="GO:0045046">
    <property type="term" value="P:protein import into peroxisome membrane"/>
    <property type="evidence" value="ECO:0007669"/>
    <property type="project" value="TreeGrafter"/>
</dbReference>
<protein>
    <submittedName>
        <fullName evidence="2">BQ5605_C001g00462 protein</fullName>
    </submittedName>
</protein>
<dbReference type="GO" id="GO:0033328">
    <property type="term" value="F:peroxisome membrane targeting sequence binding"/>
    <property type="evidence" value="ECO:0007669"/>
    <property type="project" value="TreeGrafter"/>
</dbReference>
<dbReference type="InterPro" id="IPR038322">
    <property type="entry name" value="Pex19_C_sf"/>
</dbReference>
<dbReference type="PANTHER" id="PTHR12774">
    <property type="entry name" value="PEROXISOMAL BIOGENESIS FACTOR 19"/>
    <property type="match status" value="1"/>
</dbReference>
<reference evidence="2 3" key="1">
    <citation type="submission" date="2016-11" db="EMBL/GenBank/DDBJ databases">
        <authorList>
            <person name="Jaros S."/>
            <person name="Januszkiewicz K."/>
            <person name="Wedrychowicz H."/>
        </authorList>
    </citation>
    <scope>NUCLEOTIDE SEQUENCE [LARGE SCALE GENOMIC DNA]</scope>
</reference>
<dbReference type="InterPro" id="IPR006708">
    <property type="entry name" value="Pex19"/>
</dbReference>
<dbReference type="EMBL" id="FQNC01000043">
    <property type="protein sequence ID" value="SGY46696.1"/>
    <property type="molecule type" value="Genomic_DNA"/>
</dbReference>
<sequence length="416" mass="43558">MDPTRAIRRRPTWLIRTAPSCVPSIPPSSIASCWGSVPRICPPNSLDDLDDIVTGGASTTKPTTTTTTTSTIDDGDGDFPDPEEALALPNDSTLPFALGAAGAGSEDDAALAAEMEKNMSSLFSGLGPGEEEEFKKMMQQLMSGQGLDALGFGDDDGAEGAERAAGPDGDDTELLSQLMAAMGAGAGGLGTSEASEASQPDPTTKGKAKQAFSTTTTSTPSTPSSTQPTAPVNFQDAIKASMSRVQQSNSAVDQETSAKTAAGANADPLAAMMASMAGLEGGEEGLQGMLDEMMGQLMSREVLYEPLKELSDKYPTYLSTNEGRLPSEDLKRFQTQATVVSQIVSKFEEPGADKAEDQMTPSEKERNTQRQQEITDLIAQMNDCGAPPKEIMGEMPPGMELGAHGVPKMPEDCIIS</sequence>
<feature type="region of interest" description="Disordered" evidence="1">
    <location>
        <begin position="347"/>
        <end position="416"/>
    </location>
</feature>
<dbReference type="GO" id="GO:0005778">
    <property type="term" value="C:peroxisomal membrane"/>
    <property type="evidence" value="ECO:0007669"/>
    <property type="project" value="TreeGrafter"/>
</dbReference>
<gene>
    <name evidence="2" type="primary">BQ5605_C001g00462</name>
    <name evidence="2" type="ORF">BQ5605_C001G00462</name>
</gene>
<dbReference type="Gene3D" id="1.20.120.900">
    <property type="entry name" value="Pex19, mPTS binding domain"/>
    <property type="match status" value="1"/>
</dbReference>